<organism evidence="1 2">
    <name type="scientific">Pelistega indica</name>
    <dbReference type="NCBI Taxonomy" id="1414851"/>
    <lineage>
        <taxon>Bacteria</taxon>
        <taxon>Pseudomonadati</taxon>
        <taxon>Pseudomonadota</taxon>
        <taxon>Betaproteobacteria</taxon>
        <taxon>Burkholderiales</taxon>
        <taxon>Alcaligenaceae</taxon>
        <taxon>Pelistega</taxon>
    </lineage>
</organism>
<evidence type="ECO:0000313" key="1">
    <source>
        <dbReference type="EMBL" id="ETD67730.1"/>
    </source>
</evidence>
<dbReference type="AlphaFoldDB" id="V8FUA2"/>
<accession>V8FUA2</accession>
<sequence length="79" mass="9292">MKFLLFFAFIFGVLAYFRAAKRKEAYLKAQQHQQLKKTITMVKCEYCGTHIPEHEALIRHGHIWCDEEHERLGSHSTTA</sequence>
<gene>
    <name evidence="1" type="ORF">V757_10955</name>
</gene>
<dbReference type="NCBIfam" id="NF041023">
    <property type="entry name" value="PP0621_fam"/>
    <property type="match status" value="1"/>
</dbReference>
<keyword evidence="2" id="KW-1185">Reference proteome</keyword>
<dbReference type="InterPro" id="IPR049708">
    <property type="entry name" value="PP0621-like"/>
</dbReference>
<dbReference type="Proteomes" id="UP000018766">
    <property type="component" value="Unassembled WGS sequence"/>
</dbReference>
<comment type="caution">
    <text evidence="1">The sequence shown here is derived from an EMBL/GenBank/DDBJ whole genome shotgun (WGS) entry which is preliminary data.</text>
</comment>
<dbReference type="RefSeq" id="WP_023952694.1">
    <property type="nucleotide sequence ID" value="NZ_AYSV01000115.1"/>
</dbReference>
<dbReference type="OrthoDB" id="9814432at2"/>
<dbReference type="EMBL" id="AYSV01000115">
    <property type="protein sequence ID" value="ETD67730.1"/>
    <property type="molecule type" value="Genomic_DNA"/>
</dbReference>
<evidence type="ECO:0000313" key="2">
    <source>
        <dbReference type="Proteomes" id="UP000018766"/>
    </source>
</evidence>
<name>V8FUA2_9BURK</name>
<protein>
    <recommendedName>
        <fullName evidence="3">Preprotein translocase subunit YajC</fullName>
    </recommendedName>
</protein>
<evidence type="ECO:0008006" key="3">
    <source>
        <dbReference type="Google" id="ProtNLM"/>
    </source>
</evidence>
<reference evidence="1 2" key="1">
    <citation type="submission" date="2013-11" db="EMBL/GenBank/DDBJ databases">
        <title>Genomic analysis of Pelistega sp. HM-7.</title>
        <authorList>
            <person name="Kumbhare S.V."/>
            <person name="Shetty S.A."/>
            <person name="Sharma O."/>
            <person name="Dhotre D.P."/>
        </authorList>
    </citation>
    <scope>NUCLEOTIDE SEQUENCE [LARGE SCALE GENOMIC DNA]</scope>
    <source>
        <strain evidence="1 2">HM-7</strain>
    </source>
</reference>
<proteinExistence type="predicted"/>